<organism evidence="1 2">
    <name type="scientific">Caerostris extrusa</name>
    <name type="common">Bark spider</name>
    <name type="synonym">Caerostris bankana</name>
    <dbReference type="NCBI Taxonomy" id="172846"/>
    <lineage>
        <taxon>Eukaryota</taxon>
        <taxon>Metazoa</taxon>
        <taxon>Ecdysozoa</taxon>
        <taxon>Arthropoda</taxon>
        <taxon>Chelicerata</taxon>
        <taxon>Arachnida</taxon>
        <taxon>Araneae</taxon>
        <taxon>Araneomorphae</taxon>
        <taxon>Entelegynae</taxon>
        <taxon>Araneoidea</taxon>
        <taxon>Araneidae</taxon>
        <taxon>Caerostris</taxon>
    </lineage>
</organism>
<name>A0AAV4NZG0_CAEEX</name>
<reference evidence="1 2" key="1">
    <citation type="submission" date="2021-06" db="EMBL/GenBank/DDBJ databases">
        <title>Caerostris extrusa draft genome.</title>
        <authorList>
            <person name="Kono N."/>
            <person name="Arakawa K."/>
        </authorList>
    </citation>
    <scope>NUCLEOTIDE SEQUENCE [LARGE SCALE GENOMIC DNA]</scope>
</reference>
<gene>
    <name evidence="1" type="ORF">CEXT_494801</name>
</gene>
<sequence length="103" mass="11264">MLPLSNFQSCRCPSRHCRQGENTARGSTPSPAQSVKYCTTGIKSACLIIDQRCVGMACMIYKRPILCVTSEWLGILGNSVAVAGCVFGGHLRNKVYNFIFRSS</sequence>
<keyword evidence="2" id="KW-1185">Reference proteome</keyword>
<evidence type="ECO:0000313" key="2">
    <source>
        <dbReference type="Proteomes" id="UP001054945"/>
    </source>
</evidence>
<dbReference type="AlphaFoldDB" id="A0AAV4NZG0"/>
<proteinExistence type="predicted"/>
<comment type="caution">
    <text evidence="1">The sequence shown here is derived from an EMBL/GenBank/DDBJ whole genome shotgun (WGS) entry which is preliminary data.</text>
</comment>
<evidence type="ECO:0008006" key="3">
    <source>
        <dbReference type="Google" id="ProtNLM"/>
    </source>
</evidence>
<protein>
    <recommendedName>
        <fullName evidence="3">Transmembrane protein</fullName>
    </recommendedName>
</protein>
<dbReference type="EMBL" id="BPLR01021491">
    <property type="protein sequence ID" value="GIX90280.1"/>
    <property type="molecule type" value="Genomic_DNA"/>
</dbReference>
<evidence type="ECO:0000313" key="1">
    <source>
        <dbReference type="EMBL" id="GIX90280.1"/>
    </source>
</evidence>
<dbReference type="Proteomes" id="UP001054945">
    <property type="component" value="Unassembled WGS sequence"/>
</dbReference>
<accession>A0AAV4NZG0</accession>